<dbReference type="RefSeq" id="WP_148867560.1">
    <property type="nucleotide sequence ID" value="NZ_VNHO01000021.1"/>
</dbReference>
<keyword evidence="2" id="KW-1133">Transmembrane helix</keyword>
<sequence>MKLYDRIILGIVLVLACLILAVVSAMAVLFSVKAFSLTHLWTRLEYYFYGRWEVGVVGGIFFMVSLWLLLSGLRSQKAPQALISSGELGSVNISFNAVQNLVLKVTRDMEEIRDVKVKIKQGKESLSIILQVVVVPDVKIPELTAKLQKAVKDYVESMAGIAIKDVSINVENIAGQYKQNVK</sequence>
<evidence type="ECO:0000313" key="4">
    <source>
        <dbReference type="Proteomes" id="UP000322294"/>
    </source>
</evidence>
<dbReference type="OrthoDB" id="1679795at2"/>
<accession>A0A5S5AKM0</accession>
<gene>
    <name evidence="3" type="ORF">LZ11_01847</name>
</gene>
<feature type="transmembrane region" description="Helical" evidence="2">
    <location>
        <begin position="7"/>
        <end position="32"/>
    </location>
</feature>
<feature type="transmembrane region" description="Helical" evidence="2">
    <location>
        <begin position="52"/>
        <end position="70"/>
    </location>
</feature>
<organism evidence="3 4">
    <name type="scientific">Thermosediminibacter litoriperuensis</name>
    <dbReference type="NCBI Taxonomy" id="291989"/>
    <lineage>
        <taxon>Bacteria</taxon>
        <taxon>Bacillati</taxon>
        <taxon>Bacillota</taxon>
        <taxon>Clostridia</taxon>
        <taxon>Thermosediminibacterales</taxon>
        <taxon>Thermosediminibacteraceae</taxon>
        <taxon>Thermosediminibacter</taxon>
    </lineage>
</organism>
<evidence type="ECO:0000313" key="3">
    <source>
        <dbReference type="EMBL" id="TYP51637.1"/>
    </source>
</evidence>
<dbReference type="InterPro" id="IPR005531">
    <property type="entry name" value="Asp23"/>
</dbReference>
<evidence type="ECO:0000256" key="2">
    <source>
        <dbReference type="SAM" id="Phobius"/>
    </source>
</evidence>
<reference evidence="3 4" key="1">
    <citation type="submission" date="2019-07" db="EMBL/GenBank/DDBJ databases">
        <title>Genomic Encyclopedia of Type Strains, Phase I: the one thousand microbial genomes (KMG-I) project.</title>
        <authorList>
            <person name="Kyrpides N."/>
        </authorList>
    </citation>
    <scope>NUCLEOTIDE SEQUENCE [LARGE SCALE GENOMIC DNA]</scope>
    <source>
        <strain evidence="3 4">DSM 16647</strain>
    </source>
</reference>
<keyword evidence="2" id="KW-0472">Membrane</keyword>
<dbReference type="EMBL" id="VNHO01000021">
    <property type="protein sequence ID" value="TYP51637.1"/>
    <property type="molecule type" value="Genomic_DNA"/>
</dbReference>
<evidence type="ECO:0000256" key="1">
    <source>
        <dbReference type="ARBA" id="ARBA00005721"/>
    </source>
</evidence>
<dbReference type="NCBIfam" id="NF033218">
    <property type="entry name" value="anchor_AmaP"/>
    <property type="match status" value="1"/>
</dbReference>
<keyword evidence="4" id="KW-1185">Reference proteome</keyword>
<comment type="caution">
    <text evidence="3">The sequence shown here is derived from an EMBL/GenBank/DDBJ whole genome shotgun (WGS) entry which is preliminary data.</text>
</comment>
<keyword evidence="2" id="KW-0812">Transmembrane</keyword>
<protein>
    <submittedName>
        <fullName evidence="3">Putative alkaline shock family protein YloU</fullName>
    </submittedName>
</protein>
<comment type="similarity">
    <text evidence="1">Belongs to the asp23 family.</text>
</comment>
<dbReference type="Proteomes" id="UP000322294">
    <property type="component" value="Unassembled WGS sequence"/>
</dbReference>
<dbReference type="Pfam" id="PF03780">
    <property type="entry name" value="Asp23"/>
    <property type="match status" value="1"/>
</dbReference>
<dbReference type="PROSITE" id="PS51257">
    <property type="entry name" value="PROKAR_LIPOPROTEIN"/>
    <property type="match status" value="1"/>
</dbReference>
<dbReference type="AlphaFoldDB" id="A0A5S5AKM0"/>
<proteinExistence type="inferred from homology"/>
<name>A0A5S5AKM0_9FIRM</name>